<dbReference type="GO" id="GO:0000976">
    <property type="term" value="F:transcription cis-regulatory region binding"/>
    <property type="evidence" value="ECO:0007669"/>
    <property type="project" value="TreeGrafter"/>
</dbReference>
<dbReference type="CDD" id="cd19935">
    <property type="entry name" value="REC_OmpR_CusR-like"/>
    <property type="match status" value="1"/>
</dbReference>
<dbReference type="FunFam" id="1.10.10.10:FF:000005">
    <property type="entry name" value="Two-component system response regulator"/>
    <property type="match status" value="1"/>
</dbReference>
<evidence type="ECO:0000313" key="15">
    <source>
        <dbReference type="Proteomes" id="UP000322181"/>
    </source>
</evidence>
<dbReference type="InterPro" id="IPR001867">
    <property type="entry name" value="OmpR/PhoB-type_DNA-bd"/>
</dbReference>
<dbReference type="GO" id="GO:0000156">
    <property type="term" value="F:phosphorelay response regulator activity"/>
    <property type="evidence" value="ECO:0007669"/>
    <property type="project" value="TreeGrafter"/>
</dbReference>
<dbReference type="Gene3D" id="6.10.250.690">
    <property type="match status" value="1"/>
</dbReference>
<dbReference type="GO" id="GO:0005829">
    <property type="term" value="C:cytosol"/>
    <property type="evidence" value="ECO:0007669"/>
    <property type="project" value="TreeGrafter"/>
</dbReference>
<dbReference type="RefSeq" id="WP_067362891.1">
    <property type="nucleotide sequence ID" value="NZ_BAAAFS010000001.1"/>
</dbReference>
<evidence type="ECO:0000256" key="3">
    <source>
        <dbReference type="ARBA" id="ARBA00023015"/>
    </source>
</evidence>
<comment type="caution">
    <text evidence="11">The sequence shown here is derived from an EMBL/GenBank/DDBJ whole genome shotgun (WGS) entry which is preliminary data.</text>
</comment>
<dbReference type="SUPFAM" id="SSF46894">
    <property type="entry name" value="C-terminal effector domain of the bipartite response regulators"/>
    <property type="match status" value="1"/>
</dbReference>
<feature type="domain" description="Response regulatory" evidence="8">
    <location>
        <begin position="2"/>
        <end position="116"/>
    </location>
</feature>
<dbReference type="InterPro" id="IPR006291">
    <property type="entry name" value="CusR-like"/>
</dbReference>
<reference evidence="11 13" key="2">
    <citation type="submission" date="2016-06" db="EMBL/GenBank/DDBJ databases">
        <authorList>
            <person name="Kjaerup R.B."/>
            <person name="Dalgaard T.S."/>
            <person name="Juul-Madsen H.R."/>
        </authorList>
    </citation>
    <scope>NUCLEOTIDE SEQUENCE [LARGE SCALE GENOMIC DNA]</scope>
    <source>
        <strain evidence="12">GCSL-Mp20</strain>
        <strain evidence="11 13">GCSL-Mp3</strain>
    </source>
</reference>
<evidence type="ECO:0000256" key="7">
    <source>
        <dbReference type="PROSITE-ProRule" id="PRU01091"/>
    </source>
</evidence>
<organism evidence="11 13">
    <name type="scientific">Morganella psychrotolerans</name>
    <dbReference type="NCBI Taxonomy" id="368603"/>
    <lineage>
        <taxon>Bacteria</taxon>
        <taxon>Pseudomonadati</taxon>
        <taxon>Pseudomonadota</taxon>
        <taxon>Gammaproteobacteria</taxon>
        <taxon>Enterobacterales</taxon>
        <taxon>Morganellaceae</taxon>
        <taxon>Morganella</taxon>
    </lineage>
</organism>
<dbReference type="OrthoDB" id="9802426at2"/>
<dbReference type="STRING" id="368603.AYY16_05115"/>
<keyword evidence="5" id="KW-0804">Transcription</keyword>
<evidence type="ECO:0000256" key="4">
    <source>
        <dbReference type="ARBA" id="ARBA00023125"/>
    </source>
</evidence>
<dbReference type="SMART" id="SM00448">
    <property type="entry name" value="REC"/>
    <property type="match status" value="1"/>
</dbReference>
<dbReference type="GO" id="GO:0006355">
    <property type="term" value="P:regulation of DNA-templated transcription"/>
    <property type="evidence" value="ECO:0007669"/>
    <property type="project" value="InterPro"/>
</dbReference>
<dbReference type="NCBIfam" id="TIGR01387">
    <property type="entry name" value="cztR_silR_copR"/>
    <property type="match status" value="1"/>
</dbReference>
<reference evidence="14" key="1">
    <citation type="submission" date="2016-06" db="EMBL/GenBank/DDBJ databases">
        <authorList>
            <person name="Butler K."/>
        </authorList>
    </citation>
    <scope>NUCLEOTIDE SEQUENCE [LARGE SCALE GENOMIC DNA]</scope>
    <source>
        <strain evidence="14">GCSL-Mp20</strain>
    </source>
</reference>
<proteinExistence type="predicted"/>
<name>A0A1B8HHP0_9GAMM</name>
<dbReference type="AlphaFoldDB" id="A0A1B8HHP0"/>
<accession>A0A1B8HHP0</accession>
<evidence type="ECO:0000256" key="2">
    <source>
        <dbReference type="ARBA" id="ARBA00023012"/>
    </source>
</evidence>
<feature type="domain" description="OmpR/PhoB-type" evidence="9">
    <location>
        <begin position="125"/>
        <end position="223"/>
    </location>
</feature>
<dbReference type="InterPro" id="IPR036388">
    <property type="entry name" value="WH-like_DNA-bd_sf"/>
</dbReference>
<evidence type="ECO:0000259" key="8">
    <source>
        <dbReference type="PROSITE" id="PS50110"/>
    </source>
</evidence>
<evidence type="ECO:0000313" key="14">
    <source>
        <dbReference type="Proteomes" id="UP000092377"/>
    </source>
</evidence>
<dbReference type="Gene3D" id="3.40.50.2300">
    <property type="match status" value="1"/>
</dbReference>
<keyword evidence="2" id="KW-0902">Two-component regulatory system</keyword>
<dbReference type="InterPro" id="IPR001789">
    <property type="entry name" value="Sig_transdc_resp-reg_receiver"/>
</dbReference>
<keyword evidence="4 7" id="KW-0238">DNA-binding</keyword>
<dbReference type="EMBL" id="LZEX01000001">
    <property type="protein sequence ID" value="OBU11786.1"/>
    <property type="molecule type" value="Genomic_DNA"/>
</dbReference>
<keyword evidence="1 6" id="KW-0597">Phosphoprotein</keyword>
<dbReference type="SMART" id="SM00862">
    <property type="entry name" value="Trans_reg_C"/>
    <property type="match status" value="1"/>
</dbReference>
<dbReference type="Pfam" id="PF00486">
    <property type="entry name" value="Trans_reg_C"/>
    <property type="match status" value="1"/>
</dbReference>
<dbReference type="Pfam" id="PF00072">
    <property type="entry name" value="Response_reg"/>
    <property type="match status" value="1"/>
</dbReference>
<evidence type="ECO:0000313" key="13">
    <source>
        <dbReference type="Proteomes" id="UP000092247"/>
    </source>
</evidence>
<dbReference type="Proteomes" id="UP000092377">
    <property type="component" value="Unassembled WGS sequence"/>
</dbReference>
<reference evidence="10 15" key="3">
    <citation type="submission" date="2019-09" db="EMBL/GenBank/DDBJ databases">
        <title>Draft genome sequence of various Type strains from the CCUG.</title>
        <authorList>
            <person name="Pineiro-Iglesias B."/>
            <person name="Tunovic T."/>
            <person name="Unosson C."/>
            <person name="Inganas E."/>
            <person name="Ohlen M."/>
            <person name="Cardew S."/>
            <person name="Jensie-Markopoulos S."/>
            <person name="Salva-Serra F."/>
            <person name="Jaen-Luchoro D."/>
            <person name="Karlsson R."/>
            <person name="Svensson-Stadler L."/>
            <person name="Chun J."/>
            <person name="Moore E."/>
        </authorList>
    </citation>
    <scope>NUCLEOTIDE SEQUENCE [LARGE SCALE GENOMIC DNA]</scope>
    <source>
        <strain evidence="10 15">CCUG 53682T</strain>
    </source>
</reference>
<dbReference type="InterPro" id="IPR039420">
    <property type="entry name" value="WalR-like"/>
</dbReference>
<sequence>MKILIIEDESKTGEYLKKGLSEAGFIVDLTDNGLTGYHLALTADYDLIVLDIMLPDVNGWEIIRMLRAANKGMPVLLLSALGTIEHRVKGLELGADDYLVKPFAFAELLARVRTLLRRGTAIIAESEFRIADLMMDRASRKVTRSGERITLTSKEFSLLEFFLRHQGEVLPRALIASQVWDMNFDSDTNVIDVAVKRLRAKIDQDFEPKLIHTIRSVGYVLEIPDDKK</sequence>
<protein>
    <submittedName>
        <fullName evidence="10 11">Response regulator</fullName>
    </submittedName>
</protein>
<evidence type="ECO:0000256" key="5">
    <source>
        <dbReference type="ARBA" id="ARBA00023163"/>
    </source>
</evidence>
<dbReference type="InterPro" id="IPR011006">
    <property type="entry name" value="CheY-like_superfamily"/>
</dbReference>
<keyword evidence="14" id="KW-1185">Reference proteome</keyword>
<evidence type="ECO:0000256" key="6">
    <source>
        <dbReference type="PROSITE-ProRule" id="PRU00169"/>
    </source>
</evidence>
<gene>
    <name evidence="11" type="ORF">AYY17_01345</name>
    <name evidence="12" type="ORF">AYY18_00215</name>
    <name evidence="10" type="ORF">F4V73_03915</name>
</gene>
<evidence type="ECO:0000313" key="12">
    <source>
        <dbReference type="EMBL" id="OBU13611.1"/>
    </source>
</evidence>
<evidence type="ECO:0000313" key="10">
    <source>
        <dbReference type="EMBL" id="KAA8717026.1"/>
    </source>
</evidence>
<dbReference type="InterPro" id="IPR016032">
    <property type="entry name" value="Sig_transdc_resp-reg_C-effctor"/>
</dbReference>
<feature type="modified residue" description="4-aspartylphosphate" evidence="6">
    <location>
        <position position="51"/>
    </location>
</feature>
<dbReference type="Proteomes" id="UP000322181">
    <property type="component" value="Unassembled WGS sequence"/>
</dbReference>
<dbReference type="PANTHER" id="PTHR48111:SF41">
    <property type="entry name" value="TRANSCRIPTIONAL REGULATORY PROTEIN CUSR-RELATED"/>
    <property type="match status" value="1"/>
</dbReference>
<dbReference type="FunFam" id="3.40.50.2300:FF:000001">
    <property type="entry name" value="DNA-binding response regulator PhoB"/>
    <property type="match status" value="1"/>
</dbReference>
<evidence type="ECO:0000313" key="11">
    <source>
        <dbReference type="EMBL" id="OBU11786.1"/>
    </source>
</evidence>
<dbReference type="Gene3D" id="1.10.10.10">
    <property type="entry name" value="Winged helix-like DNA-binding domain superfamily/Winged helix DNA-binding domain"/>
    <property type="match status" value="1"/>
</dbReference>
<dbReference type="PROSITE" id="PS50110">
    <property type="entry name" value="RESPONSE_REGULATORY"/>
    <property type="match status" value="1"/>
</dbReference>
<dbReference type="SUPFAM" id="SSF52172">
    <property type="entry name" value="CheY-like"/>
    <property type="match status" value="1"/>
</dbReference>
<dbReference type="NCBIfam" id="NF007346">
    <property type="entry name" value="PRK09836.1"/>
    <property type="match status" value="1"/>
</dbReference>
<dbReference type="PROSITE" id="PS51755">
    <property type="entry name" value="OMPR_PHOB"/>
    <property type="match status" value="1"/>
</dbReference>
<evidence type="ECO:0000256" key="1">
    <source>
        <dbReference type="ARBA" id="ARBA00022553"/>
    </source>
</evidence>
<dbReference type="PANTHER" id="PTHR48111">
    <property type="entry name" value="REGULATOR OF RPOS"/>
    <property type="match status" value="1"/>
</dbReference>
<dbReference type="CDD" id="cd00383">
    <property type="entry name" value="trans_reg_C"/>
    <property type="match status" value="1"/>
</dbReference>
<dbReference type="GO" id="GO:0032993">
    <property type="term" value="C:protein-DNA complex"/>
    <property type="evidence" value="ECO:0007669"/>
    <property type="project" value="TreeGrafter"/>
</dbReference>
<keyword evidence="3" id="KW-0805">Transcription regulation</keyword>
<evidence type="ECO:0000259" key="9">
    <source>
        <dbReference type="PROSITE" id="PS51755"/>
    </source>
</evidence>
<dbReference type="EMBL" id="VXKB01000001">
    <property type="protein sequence ID" value="KAA8717026.1"/>
    <property type="molecule type" value="Genomic_DNA"/>
</dbReference>
<dbReference type="EMBL" id="LZEY01000001">
    <property type="protein sequence ID" value="OBU13611.1"/>
    <property type="molecule type" value="Genomic_DNA"/>
</dbReference>
<dbReference type="Proteomes" id="UP000092247">
    <property type="component" value="Unassembled WGS sequence"/>
</dbReference>
<feature type="DNA-binding region" description="OmpR/PhoB-type" evidence="7">
    <location>
        <begin position="125"/>
        <end position="223"/>
    </location>
</feature>